<evidence type="ECO:0000313" key="3">
    <source>
        <dbReference type="Proteomes" id="UP000030151"/>
    </source>
</evidence>
<feature type="compositionally biased region" description="Polar residues" evidence="1">
    <location>
        <begin position="26"/>
        <end position="41"/>
    </location>
</feature>
<sequence length="601" mass="66151">MAYIILLCQEITPRETHQRRPALHQKQPQRLPSTPSRQAPPQTHVKATRTISTAPPHPSNGQSEQPAPFASPPPDNLASRNPSPRGGHVPQKPPGAHPRRLKRRCGRTIRLENRLLPPPAGAPATTHNHRAGPPIQPSTTKPHADVFNTRRTLGWPGYPDQRTRRPPRPTCTTVLRPERAPLRFRTSDLRPPRRPGYPCRAFSLAGPEAPRITNTNRDKWYIAASGASIICKWRASSWALPPRVQTAHQGCVDLNLCSASDPRSYAKSRPLFPRVRDTCAPQERSRRGHAACQFSSEHRRHNHMQCFFSLFFFSWAPASSGGGIPLVARDNGATAAELVRLQNTALARRPVIGRSPELGVGVALAYRLYYELQSAREKPSFPATGAGTRSIRRGQTTLLLFDKPGLTDGVILQFQESCHEEASVLQGRLGFRAECEVERVLDGLPIGTSSKAMSTAGRTLENGIVPLGSGRHHTIHRRPAFRTPSPDLDGPLDLFNRTLRRHLIVKRGPGAGIIKVPIRGSGRISNPPCHIHSKTWCWCQGKFVSAVATRLQNGHADTAACLTYTKSSEAGVPRCDGKISRGGATITGIYYTPVIMPLRHT</sequence>
<feature type="region of interest" description="Disordered" evidence="1">
    <location>
        <begin position="15"/>
        <end position="173"/>
    </location>
</feature>
<protein>
    <submittedName>
        <fullName evidence="2">DNA polymerase III subunits gamma and tau-like protein</fullName>
    </submittedName>
</protein>
<evidence type="ECO:0000256" key="1">
    <source>
        <dbReference type="SAM" id="MobiDB-lite"/>
    </source>
</evidence>
<reference evidence="2 3" key="1">
    <citation type="submission" date="2014-02" db="EMBL/GenBank/DDBJ databases">
        <title>The genome sequence of the entomopathogenic fungus Metarhizium robertsii ARSEF 2575.</title>
        <authorList>
            <person name="Giuliano Garisto Donzelli B."/>
            <person name="Roe B.A."/>
            <person name="Macmil S.L."/>
            <person name="Krasnoff S.B."/>
            <person name="Gibson D.M."/>
        </authorList>
    </citation>
    <scope>NUCLEOTIDE SEQUENCE [LARGE SCALE GENOMIC DNA]</scope>
    <source>
        <strain evidence="2 3">ARSEF 2575</strain>
    </source>
</reference>
<gene>
    <name evidence="2" type="ORF">X797_009224</name>
</gene>
<organism evidence="2 3">
    <name type="scientific">Metarhizium robertsii</name>
    <dbReference type="NCBI Taxonomy" id="568076"/>
    <lineage>
        <taxon>Eukaryota</taxon>
        <taxon>Fungi</taxon>
        <taxon>Dikarya</taxon>
        <taxon>Ascomycota</taxon>
        <taxon>Pezizomycotina</taxon>
        <taxon>Sordariomycetes</taxon>
        <taxon>Hypocreomycetidae</taxon>
        <taxon>Hypocreales</taxon>
        <taxon>Clavicipitaceae</taxon>
        <taxon>Metarhizium</taxon>
    </lineage>
</organism>
<comment type="caution">
    <text evidence="2">The sequence shown here is derived from an EMBL/GenBank/DDBJ whole genome shotgun (WGS) entry which is preliminary data.</text>
</comment>
<dbReference type="HOGENOM" id="CLU_454214_0_0_1"/>
<evidence type="ECO:0000313" key="2">
    <source>
        <dbReference type="EMBL" id="EXU97668.1"/>
    </source>
</evidence>
<dbReference type="AlphaFoldDB" id="A0A0A1UPW3"/>
<dbReference type="EMBL" id="JELW01000034">
    <property type="protein sequence ID" value="EXU97668.1"/>
    <property type="molecule type" value="Genomic_DNA"/>
</dbReference>
<dbReference type="Proteomes" id="UP000030151">
    <property type="component" value="Unassembled WGS sequence"/>
</dbReference>
<accession>A0A0A1UPW3</accession>
<feature type="compositionally biased region" description="Basic residues" evidence="1">
    <location>
        <begin position="97"/>
        <end position="107"/>
    </location>
</feature>
<name>A0A0A1UPW3_9HYPO</name>
<feature type="compositionally biased region" description="Polar residues" evidence="1">
    <location>
        <begin position="49"/>
        <end position="65"/>
    </location>
</feature>
<proteinExistence type="predicted"/>